<sequence length="209" mass="23490">MYQSMSSDYAYLTSYRYHFGEDGIIGYHVDPYNRVWFPMETKLTNVTVDYTFIIDPGSNSPPFSAIRSAVQPPYSNESVILTFPFPAEIQRTNYIALYIAEVLEFSLTQFKVNINGNDYSGEPILAVYQVLRELAGNLDSMVGAMNITLSLVEGSDSPPMINVIEIYTANDMLNVTGTYEVDVEGLANITKGFEKLKGWAGEPCLLQWR</sequence>
<evidence type="ECO:0000313" key="3">
    <source>
        <dbReference type="EMBL" id="KAK1322273.1"/>
    </source>
</evidence>
<evidence type="ECO:0000259" key="2">
    <source>
        <dbReference type="Pfam" id="PF12819"/>
    </source>
</evidence>
<feature type="domain" description="Malectin-like" evidence="2">
    <location>
        <begin position="2"/>
        <end position="168"/>
    </location>
</feature>
<comment type="caution">
    <text evidence="3">The sequence shown here is derived from an EMBL/GenBank/DDBJ whole genome shotgun (WGS) entry which is preliminary data.</text>
</comment>
<gene>
    <name evidence="3" type="ORF">QJS10_CPA03g01404</name>
</gene>
<dbReference type="AlphaFoldDB" id="A0AAV9F8I1"/>
<dbReference type="PANTHER" id="PTHR45631:SF186">
    <property type="entry name" value="MALECTIN-LIKE DOMAIN-CONTAINING PROTEIN"/>
    <property type="match status" value="1"/>
</dbReference>
<evidence type="ECO:0000256" key="1">
    <source>
        <dbReference type="ARBA" id="ARBA00004167"/>
    </source>
</evidence>
<keyword evidence="4" id="KW-1185">Reference proteome</keyword>
<reference evidence="3" key="2">
    <citation type="submission" date="2023-06" db="EMBL/GenBank/DDBJ databases">
        <authorList>
            <person name="Ma L."/>
            <person name="Liu K.-W."/>
            <person name="Li Z."/>
            <person name="Hsiao Y.-Y."/>
            <person name="Qi Y."/>
            <person name="Fu T."/>
            <person name="Tang G."/>
            <person name="Zhang D."/>
            <person name="Sun W.-H."/>
            <person name="Liu D.-K."/>
            <person name="Li Y."/>
            <person name="Chen G.-Z."/>
            <person name="Liu X.-D."/>
            <person name="Liao X.-Y."/>
            <person name="Jiang Y.-T."/>
            <person name="Yu X."/>
            <person name="Hao Y."/>
            <person name="Huang J."/>
            <person name="Zhao X.-W."/>
            <person name="Ke S."/>
            <person name="Chen Y.-Y."/>
            <person name="Wu W.-L."/>
            <person name="Hsu J.-L."/>
            <person name="Lin Y.-F."/>
            <person name="Huang M.-D."/>
            <person name="Li C.-Y."/>
            <person name="Huang L."/>
            <person name="Wang Z.-W."/>
            <person name="Zhao X."/>
            <person name="Zhong W.-Y."/>
            <person name="Peng D.-H."/>
            <person name="Ahmad S."/>
            <person name="Lan S."/>
            <person name="Zhang J.-S."/>
            <person name="Tsai W.-C."/>
            <person name="Van De Peer Y."/>
            <person name="Liu Z.-J."/>
        </authorList>
    </citation>
    <scope>NUCLEOTIDE SEQUENCE</scope>
    <source>
        <strain evidence="3">CP</strain>
        <tissue evidence="3">Leaves</tissue>
    </source>
</reference>
<dbReference type="PANTHER" id="PTHR45631">
    <property type="entry name" value="OS07G0107800 PROTEIN-RELATED"/>
    <property type="match status" value="1"/>
</dbReference>
<evidence type="ECO:0000313" key="4">
    <source>
        <dbReference type="Proteomes" id="UP001180020"/>
    </source>
</evidence>
<protein>
    <recommendedName>
        <fullName evidence="2">Malectin-like domain-containing protein</fullName>
    </recommendedName>
</protein>
<organism evidence="3 4">
    <name type="scientific">Acorus calamus</name>
    <name type="common">Sweet flag</name>
    <dbReference type="NCBI Taxonomy" id="4465"/>
    <lineage>
        <taxon>Eukaryota</taxon>
        <taxon>Viridiplantae</taxon>
        <taxon>Streptophyta</taxon>
        <taxon>Embryophyta</taxon>
        <taxon>Tracheophyta</taxon>
        <taxon>Spermatophyta</taxon>
        <taxon>Magnoliopsida</taxon>
        <taxon>Liliopsida</taxon>
        <taxon>Acoraceae</taxon>
        <taxon>Acorus</taxon>
    </lineage>
</organism>
<name>A0AAV9F8I1_ACOCL</name>
<proteinExistence type="predicted"/>
<dbReference type="GO" id="GO:0016020">
    <property type="term" value="C:membrane"/>
    <property type="evidence" value="ECO:0007669"/>
    <property type="project" value="UniProtKB-SubCell"/>
</dbReference>
<reference evidence="3" key="1">
    <citation type="journal article" date="2023" name="Nat. Commun.">
        <title>Diploid and tetraploid genomes of Acorus and the evolution of monocots.</title>
        <authorList>
            <person name="Ma L."/>
            <person name="Liu K.W."/>
            <person name="Li Z."/>
            <person name="Hsiao Y.Y."/>
            <person name="Qi Y."/>
            <person name="Fu T."/>
            <person name="Tang G.D."/>
            <person name="Zhang D."/>
            <person name="Sun W.H."/>
            <person name="Liu D.K."/>
            <person name="Li Y."/>
            <person name="Chen G.Z."/>
            <person name="Liu X.D."/>
            <person name="Liao X.Y."/>
            <person name="Jiang Y.T."/>
            <person name="Yu X."/>
            <person name="Hao Y."/>
            <person name="Huang J."/>
            <person name="Zhao X.W."/>
            <person name="Ke S."/>
            <person name="Chen Y.Y."/>
            <person name="Wu W.L."/>
            <person name="Hsu J.L."/>
            <person name="Lin Y.F."/>
            <person name="Huang M.D."/>
            <person name="Li C.Y."/>
            <person name="Huang L."/>
            <person name="Wang Z.W."/>
            <person name="Zhao X."/>
            <person name="Zhong W.Y."/>
            <person name="Peng D.H."/>
            <person name="Ahmad S."/>
            <person name="Lan S."/>
            <person name="Zhang J.S."/>
            <person name="Tsai W.C."/>
            <person name="Van de Peer Y."/>
            <person name="Liu Z.J."/>
        </authorList>
    </citation>
    <scope>NUCLEOTIDE SEQUENCE</scope>
    <source>
        <strain evidence="3">CP</strain>
    </source>
</reference>
<comment type="subcellular location">
    <subcellularLocation>
        <location evidence="1">Membrane</location>
        <topology evidence="1">Single-pass membrane protein</topology>
    </subcellularLocation>
</comment>
<accession>A0AAV9F8I1</accession>
<dbReference type="Proteomes" id="UP001180020">
    <property type="component" value="Unassembled WGS sequence"/>
</dbReference>
<dbReference type="EMBL" id="JAUJYO010000003">
    <property type="protein sequence ID" value="KAK1322273.1"/>
    <property type="molecule type" value="Genomic_DNA"/>
</dbReference>
<dbReference type="Pfam" id="PF12819">
    <property type="entry name" value="Malectin_like"/>
    <property type="match status" value="1"/>
</dbReference>
<dbReference type="InterPro" id="IPR024788">
    <property type="entry name" value="Malectin-like_Carb-bd_dom"/>
</dbReference>